<keyword evidence="1" id="KW-0812">Transmembrane</keyword>
<dbReference type="Pfam" id="PF06358">
    <property type="entry name" value="BNYVV_TGB3"/>
    <property type="match status" value="1"/>
</dbReference>
<feature type="transmembrane region" description="Helical" evidence="1">
    <location>
        <begin position="110"/>
        <end position="130"/>
    </location>
</feature>
<keyword evidence="1" id="KW-0472">Membrane</keyword>
<keyword evidence="1" id="KW-1133">Transmembrane helix</keyword>
<sequence>MVLVLKVDLSNIVLYIVAGCVVVSMLYSPFFSNDVKASSYAGAIFKGSGCIMDRNSFAQFGSCDIPKHVAESITKVATKEHDADIMVKRGEVTVRVVTLTETIFVILSRLFGLAVFLFMICLMSIVWFWYHR</sequence>
<evidence type="ECO:0000256" key="1">
    <source>
        <dbReference type="SAM" id="Phobius"/>
    </source>
</evidence>
<dbReference type="PROSITE" id="PS51257">
    <property type="entry name" value="PROKAR_LIPOPROTEIN"/>
    <property type="match status" value="1"/>
</dbReference>
<dbReference type="EMBL" id="KM434314">
    <property type="protein sequence ID" value="AKK75114.1"/>
    <property type="molecule type" value="Genomic_RNA"/>
</dbReference>
<dbReference type="SMR" id="A0A0N7CG26"/>
<accession>A0A0N7CG26</accession>
<reference evidence="2" key="1">
    <citation type="submission" date="2014-08" db="EMBL/GenBank/DDBJ databases">
        <authorList>
            <person name="Edwards T."/>
        </authorList>
    </citation>
    <scope>NUCLEOTIDE SEQUENCE</scope>
    <source>
        <strain evidence="2">Hu3</strain>
    </source>
</reference>
<protein>
    <submittedName>
        <fullName evidence="2">15kDa transport protein</fullName>
    </submittedName>
</protein>
<feature type="transmembrane region" description="Helical" evidence="1">
    <location>
        <begin position="12"/>
        <end position="30"/>
    </location>
</feature>
<evidence type="ECO:0000313" key="2">
    <source>
        <dbReference type="EMBL" id="AKK75114.1"/>
    </source>
</evidence>
<proteinExistence type="predicted"/>
<name>A0A0N7CG26_9VIRU</name>
<dbReference type="InterPro" id="IPR010470">
    <property type="entry name" value="BNYVV_TGB3"/>
</dbReference>
<organism evidence="2">
    <name type="scientific">Beet necrotic yellow vein virus</name>
    <dbReference type="NCBI Taxonomy" id="31721"/>
    <lineage>
        <taxon>Viruses</taxon>
        <taxon>Riboviria</taxon>
        <taxon>Orthornavirae</taxon>
        <taxon>Kitrinoviricota</taxon>
        <taxon>Alsuviricetes</taxon>
        <taxon>Hepelivirales</taxon>
        <taxon>Benyviridae</taxon>
        <taxon>Benyvirus</taxon>
        <taxon>Benyvirus necrobetae</taxon>
    </lineage>
</organism>
<gene>
    <name evidence="2" type="primary">P15</name>
</gene>